<evidence type="ECO:0008006" key="3">
    <source>
        <dbReference type="Google" id="ProtNLM"/>
    </source>
</evidence>
<dbReference type="RefSeq" id="WP_379685834.1">
    <property type="nucleotide sequence ID" value="NZ_JBHLYW010000007.1"/>
</dbReference>
<dbReference type="Proteomes" id="UP001589734">
    <property type="component" value="Unassembled WGS sequence"/>
</dbReference>
<protein>
    <recommendedName>
        <fullName evidence="3">Phage protein</fullName>
    </recommendedName>
</protein>
<sequence>MFRDKYTDIELAERTKLIWFELEKQCAELNCDEFEYYWEIWGLAWTVYSVVVAQSQKFLSFSNNDVSSEDLDFLVKQGKIEIIKIYERHEMTDEFDRVRYRIIKKID</sequence>
<dbReference type="EMBL" id="JBHLYW010000007">
    <property type="protein sequence ID" value="MFC0076796.1"/>
    <property type="molecule type" value="Genomic_DNA"/>
</dbReference>
<name>A0ABV6BQ90_9FLAO</name>
<accession>A0ABV6BQ90</accession>
<evidence type="ECO:0000313" key="2">
    <source>
        <dbReference type="Proteomes" id="UP001589734"/>
    </source>
</evidence>
<proteinExistence type="predicted"/>
<keyword evidence="2" id="KW-1185">Reference proteome</keyword>
<organism evidence="1 2">
    <name type="scientific">Flavobacterium procerum</name>
    <dbReference type="NCBI Taxonomy" id="1455569"/>
    <lineage>
        <taxon>Bacteria</taxon>
        <taxon>Pseudomonadati</taxon>
        <taxon>Bacteroidota</taxon>
        <taxon>Flavobacteriia</taxon>
        <taxon>Flavobacteriales</taxon>
        <taxon>Flavobacteriaceae</taxon>
        <taxon>Flavobacterium</taxon>
    </lineage>
</organism>
<comment type="caution">
    <text evidence="1">The sequence shown here is derived from an EMBL/GenBank/DDBJ whole genome shotgun (WGS) entry which is preliminary data.</text>
</comment>
<reference evidence="1 2" key="1">
    <citation type="submission" date="2024-09" db="EMBL/GenBank/DDBJ databases">
        <authorList>
            <person name="Sun Q."/>
            <person name="Mori K."/>
        </authorList>
    </citation>
    <scope>NUCLEOTIDE SEQUENCE [LARGE SCALE GENOMIC DNA]</scope>
    <source>
        <strain evidence="1 2">CGMCC 1.12926</strain>
    </source>
</reference>
<evidence type="ECO:0000313" key="1">
    <source>
        <dbReference type="EMBL" id="MFC0076796.1"/>
    </source>
</evidence>
<gene>
    <name evidence="1" type="ORF">ACFFLS_07080</name>
</gene>